<feature type="transmembrane region" description="Helical" evidence="1">
    <location>
        <begin position="49"/>
        <end position="71"/>
    </location>
</feature>
<accession>A0ABT9G1G9</accession>
<dbReference type="RefSeq" id="WP_305748892.1">
    <property type="nucleotide sequence ID" value="NZ_JAUZEE010000003.1"/>
</dbReference>
<evidence type="ECO:0000313" key="3">
    <source>
        <dbReference type="Proteomes" id="UP001235760"/>
    </source>
</evidence>
<sequence>MAESLAEIDARIAAQKKVVESSTTVQQAVDPSQVQGRAYKPTWWTAESAMTMSSVVLIFGVFVLLLVTYLIRIGKSSESVLRIFGTVLIVIVSVFLIVAGYDNNQIAPVMGLLGTIAGYLLGKETSKPASQDGPAKGKSDPA</sequence>
<proteinExistence type="predicted"/>
<protein>
    <submittedName>
        <fullName evidence="2">Uncharacterized protein</fullName>
    </submittedName>
</protein>
<keyword evidence="1" id="KW-0472">Membrane</keyword>
<dbReference type="EMBL" id="JAUZEE010000003">
    <property type="protein sequence ID" value="MDP4300331.1"/>
    <property type="molecule type" value="Genomic_DNA"/>
</dbReference>
<keyword evidence="1" id="KW-1133">Transmembrane helix</keyword>
<reference evidence="2 3" key="1">
    <citation type="submission" date="2023-08" db="EMBL/GenBank/DDBJ databases">
        <authorList>
            <person name="Roldan D.M."/>
            <person name="Menes R.J."/>
        </authorList>
    </citation>
    <scope>NUCLEOTIDE SEQUENCE [LARGE SCALE GENOMIC DNA]</scope>
    <source>
        <strain evidence="2 3">CCM 2812</strain>
    </source>
</reference>
<evidence type="ECO:0000313" key="2">
    <source>
        <dbReference type="EMBL" id="MDP4300331.1"/>
    </source>
</evidence>
<dbReference type="Proteomes" id="UP001235760">
    <property type="component" value="Unassembled WGS sequence"/>
</dbReference>
<feature type="transmembrane region" description="Helical" evidence="1">
    <location>
        <begin position="105"/>
        <end position="122"/>
    </location>
</feature>
<organism evidence="2 3">
    <name type="scientific">Leptothrix discophora</name>
    <dbReference type="NCBI Taxonomy" id="89"/>
    <lineage>
        <taxon>Bacteria</taxon>
        <taxon>Pseudomonadati</taxon>
        <taxon>Pseudomonadota</taxon>
        <taxon>Betaproteobacteria</taxon>
        <taxon>Burkholderiales</taxon>
        <taxon>Sphaerotilaceae</taxon>
        <taxon>Leptothrix</taxon>
    </lineage>
</organism>
<gene>
    <name evidence="2" type="ORF">Q8X39_06750</name>
</gene>
<feature type="transmembrane region" description="Helical" evidence="1">
    <location>
        <begin position="80"/>
        <end position="99"/>
    </location>
</feature>
<keyword evidence="3" id="KW-1185">Reference proteome</keyword>
<evidence type="ECO:0000256" key="1">
    <source>
        <dbReference type="SAM" id="Phobius"/>
    </source>
</evidence>
<keyword evidence="1" id="KW-0812">Transmembrane</keyword>
<name>A0ABT9G1G9_LEPDI</name>
<comment type="caution">
    <text evidence="2">The sequence shown here is derived from an EMBL/GenBank/DDBJ whole genome shotgun (WGS) entry which is preliminary data.</text>
</comment>